<evidence type="ECO:0000259" key="2">
    <source>
        <dbReference type="Pfam" id="PF13280"/>
    </source>
</evidence>
<dbReference type="PANTHER" id="PTHR34580">
    <property type="match status" value="1"/>
</dbReference>
<accession>A0A381PCD2</accession>
<feature type="domain" description="WCX" evidence="3">
    <location>
        <begin position="217"/>
        <end position="290"/>
    </location>
</feature>
<dbReference type="PROSITE" id="PS52050">
    <property type="entry name" value="WYL"/>
    <property type="match status" value="1"/>
</dbReference>
<dbReference type="EMBL" id="UINC01000928">
    <property type="protein sequence ID" value="SUZ63948.1"/>
    <property type="molecule type" value="Genomic_DNA"/>
</dbReference>
<evidence type="ECO:0000256" key="1">
    <source>
        <dbReference type="SAM" id="MobiDB-lite"/>
    </source>
</evidence>
<feature type="domain" description="WYL" evidence="2">
    <location>
        <begin position="128"/>
        <end position="183"/>
    </location>
</feature>
<feature type="region of interest" description="Disordered" evidence="1">
    <location>
        <begin position="184"/>
        <end position="203"/>
    </location>
</feature>
<protein>
    <submittedName>
        <fullName evidence="4">Uncharacterized protein</fullName>
    </submittedName>
</protein>
<evidence type="ECO:0000259" key="3">
    <source>
        <dbReference type="Pfam" id="PF25583"/>
    </source>
</evidence>
<proteinExistence type="predicted"/>
<dbReference type="PANTHER" id="PTHR34580:SF1">
    <property type="entry name" value="PROTEIN PAFC"/>
    <property type="match status" value="1"/>
</dbReference>
<dbReference type="Pfam" id="PF13280">
    <property type="entry name" value="WYL"/>
    <property type="match status" value="1"/>
</dbReference>
<dbReference type="InterPro" id="IPR057727">
    <property type="entry name" value="WCX_dom"/>
</dbReference>
<dbReference type="Pfam" id="PF25583">
    <property type="entry name" value="WCX"/>
    <property type="match status" value="1"/>
</dbReference>
<evidence type="ECO:0000313" key="4">
    <source>
        <dbReference type="EMBL" id="SUZ63948.1"/>
    </source>
</evidence>
<sequence length="294" mass="32467">MYLRACAVPVSWTEIVRDTDLYVDDGPSSKKTFERDKKDLRNCGIAIHTENIGGSDEAAGGTRYAIRDADLFLKLELSPNESLALEMAATMVQFDAAWEIDALSKLGAGVLPSPPPLRAQLSAPEELVSLHSAVERRRQISFVYGGISREVDPVLVFWRRGSWYLHGYQNGIAKNFKVDRFQSDVAEGPDNSSASYEVPEPADAMSQDPLLHGDDEGVTARVLIDAVLARQVERDRAGVVERRDDGSVVVEVEIRSPGAFRSWLFGMRDHAVVLSPPEVVEDVVSWLRALTRAT</sequence>
<dbReference type="InterPro" id="IPR051534">
    <property type="entry name" value="CBASS_pafABC_assoc_protein"/>
</dbReference>
<gene>
    <name evidence="4" type="ORF">METZ01_LOCUS16802</name>
</gene>
<organism evidence="4">
    <name type="scientific">marine metagenome</name>
    <dbReference type="NCBI Taxonomy" id="408172"/>
    <lineage>
        <taxon>unclassified sequences</taxon>
        <taxon>metagenomes</taxon>
        <taxon>ecological metagenomes</taxon>
    </lineage>
</organism>
<dbReference type="InterPro" id="IPR026881">
    <property type="entry name" value="WYL_dom"/>
</dbReference>
<dbReference type="AlphaFoldDB" id="A0A381PCD2"/>
<name>A0A381PCD2_9ZZZZ</name>
<reference evidence="4" key="1">
    <citation type="submission" date="2018-05" db="EMBL/GenBank/DDBJ databases">
        <authorList>
            <person name="Lanie J.A."/>
            <person name="Ng W.-L."/>
            <person name="Kazmierczak K.M."/>
            <person name="Andrzejewski T.M."/>
            <person name="Davidsen T.M."/>
            <person name="Wayne K.J."/>
            <person name="Tettelin H."/>
            <person name="Glass J.I."/>
            <person name="Rusch D."/>
            <person name="Podicherti R."/>
            <person name="Tsui H.-C.T."/>
            <person name="Winkler M.E."/>
        </authorList>
    </citation>
    <scope>NUCLEOTIDE SEQUENCE</scope>
</reference>